<comment type="similarity">
    <text evidence="5">Belongs to the quinone-dependent D-lactate dehydrogenase family.</text>
</comment>
<dbReference type="SUPFAM" id="SSF55103">
    <property type="entry name" value="FAD-linked oxidases, C-terminal domain"/>
    <property type="match status" value="1"/>
</dbReference>
<dbReference type="Gene3D" id="3.30.465.10">
    <property type="match status" value="1"/>
</dbReference>
<comment type="cofactor">
    <cofactor evidence="1 5 6">
        <name>FAD</name>
        <dbReference type="ChEBI" id="CHEBI:57692"/>
    </cofactor>
</comment>
<dbReference type="InterPro" id="IPR036318">
    <property type="entry name" value="FAD-bd_PCMH-like_sf"/>
</dbReference>
<dbReference type="Gene3D" id="3.30.70.610">
    <property type="entry name" value="D-lactate dehydrogenase, cap domain, subdomain 1"/>
    <property type="match status" value="2"/>
</dbReference>
<dbReference type="PROSITE" id="PS51387">
    <property type="entry name" value="FAD_PCMH"/>
    <property type="match status" value="1"/>
</dbReference>
<dbReference type="GO" id="GO:0004458">
    <property type="term" value="F:D-lactate dehydrogenase (cytochrome) activity"/>
    <property type="evidence" value="ECO:0007669"/>
    <property type="project" value="UniProtKB-UniRule"/>
</dbReference>
<dbReference type="InterPro" id="IPR016167">
    <property type="entry name" value="FAD-bd_PCMH_sub1"/>
</dbReference>
<dbReference type="PANTHER" id="PTHR43716">
    <property type="entry name" value="D-2-HYDROXYGLUTARATE DEHYDROGENASE, MITOCHONDRIAL"/>
    <property type="match status" value="1"/>
</dbReference>
<dbReference type="InterPro" id="IPR006094">
    <property type="entry name" value="Oxid_FAD_bind_N"/>
</dbReference>
<comment type="caution">
    <text evidence="5">Lacks conserved residue(s) required for the propagation of feature annotation.</text>
</comment>
<evidence type="ECO:0000313" key="9">
    <source>
        <dbReference type="Proteomes" id="UP000051992"/>
    </source>
</evidence>
<feature type="binding site" evidence="6">
    <location>
        <position position="250"/>
    </location>
    <ligand>
        <name>FAD</name>
        <dbReference type="ChEBI" id="CHEBI:57692"/>
    </ligand>
</feature>
<dbReference type="GO" id="GO:0031234">
    <property type="term" value="C:extrinsic component of cytoplasmic side of plasma membrane"/>
    <property type="evidence" value="ECO:0007669"/>
    <property type="project" value="UniProtKB-UniRule"/>
</dbReference>
<dbReference type="EMBL" id="JQBM01000006">
    <property type="protein sequence ID" value="KRN45742.1"/>
    <property type="molecule type" value="Genomic_DNA"/>
</dbReference>
<proteinExistence type="inferred from homology"/>
<evidence type="ECO:0000256" key="3">
    <source>
        <dbReference type="ARBA" id="ARBA00022827"/>
    </source>
</evidence>
<reference evidence="8 9" key="1">
    <citation type="journal article" date="2015" name="Genome Announc.">
        <title>Expanding the biotechnology potential of lactobacilli through comparative genomics of 213 strains and associated genera.</title>
        <authorList>
            <person name="Sun Z."/>
            <person name="Harris H.M."/>
            <person name="McCann A."/>
            <person name="Guo C."/>
            <person name="Argimon S."/>
            <person name="Zhang W."/>
            <person name="Yang X."/>
            <person name="Jeffery I.B."/>
            <person name="Cooney J.C."/>
            <person name="Kagawa T.F."/>
            <person name="Liu W."/>
            <person name="Song Y."/>
            <person name="Salvetti E."/>
            <person name="Wrobel A."/>
            <person name="Rasinkangas P."/>
            <person name="Parkhill J."/>
            <person name="Rea M.C."/>
            <person name="O'Sullivan O."/>
            <person name="Ritari J."/>
            <person name="Douillard F.P."/>
            <person name="Paul Ross R."/>
            <person name="Yang R."/>
            <person name="Briner A.E."/>
            <person name="Felis G.E."/>
            <person name="de Vos W.M."/>
            <person name="Barrangou R."/>
            <person name="Klaenhammer T.R."/>
            <person name="Caufield P.W."/>
            <person name="Cui Y."/>
            <person name="Zhang H."/>
            <person name="O'Toole P.W."/>
        </authorList>
    </citation>
    <scope>NUCLEOTIDE SEQUENCE [LARGE SCALE GENOMIC DNA]</scope>
    <source>
        <strain evidence="8 9">DSM 20410</strain>
    </source>
</reference>
<dbReference type="InterPro" id="IPR016172">
    <property type="entry name" value="D-lactate_DH_C-sub1"/>
</dbReference>
<comment type="caution">
    <text evidence="8">The sequence shown here is derived from an EMBL/GenBank/DDBJ whole genome shotgun (WGS) entry which is preliminary data.</text>
</comment>
<dbReference type="InterPro" id="IPR015409">
    <property type="entry name" value="Lactate_DH_C"/>
</dbReference>
<keyword evidence="4 5" id="KW-0560">Oxidoreductase</keyword>
<protein>
    <recommendedName>
        <fullName evidence="5">Quinone-dependent D-lactate dehydrogenase</fullName>
        <ecNumber evidence="5">1.1.5.12</ecNumber>
    </recommendedName>
    <alternativeName>
        <fullName evidence="5">D-lactate dehydrogenase</fullName>
        <shortName evidence="5">D-LDH</shortName>
    </alternativeName>
</protein>
<comment type="function">
    <text evidence="5">Catalyzes the oxidation of D-lactate to pyruvate.</text>
</comment>
<comment type="subcellular location">
    <subcellularLocation>
        <location evidence="5">Cell membrane</location>
        <topology evidence="5">Peripheral membrane protein</topology>
        <orientation evidence="5">Cytoplasmic side</orientation>
    </subcellularLocation>
</comment>
<dbReference type="EC" id="1.1.5.12" evidence="5"/>
<keyword evidence="5" id="KW-0874">Quinone</keyword>
<keyword evidence="2 5" id="KW-0285">Flavoprotein</keyword>
<dbReference type="GO" id="GO:0055085">
    <property type="term" value="P:transmembrane transport"/>
    <property type="evidence" value="ECO:0007669"/>
    <property type="project" value="InterPro"/>
</dbReference>
<feature type="binding site" evidence="5 6">
    <location>
        <position position="142"/>
    </location>
    <ligand>
        <name>FAD</name>
        <dbReference type="ChEBI" id="CHEBI:57692"/>
    </ligand>
</feature>
<dbReference type="Pfam" id="PF09330">
    <property type="entry name" value="Lact-deh-memb"/>
    <property type="match status" value="1"/>
</dbReference>
<dbReference type="InterPro" id="IPR016166">
    <property type="entry name" value="FAD-bd_PCMH"/>
</dbReference>
<dbReference type="AlphaFoldDB" id="A0A0R2GZP7"/>
<feature type="binding site" evidence="5 6">
    <location>
        <position position="135"/>
    </location>
    <ligand>
        <name>FAD</name>
        <dbReference type="ChEBI" id="CHEBI:57692"/>
    </ligand>
</feature>
<dbReference type="GO" id="GO:0048038">
    <property type="term" value="F:quinone binding"/>
    <property type="evidence" value="ECO:0007669"/>
    <property type="project" value="UniProtKB-KW"/>
</dbReference>
<evidence type="ECO:0000256" key="4">
    <source>
        <dbReference type="ARBA" id="ARBA00023002"/>
    </source>
</evidence>
<dbReference type="Gene3D" id="3.30.1370.20">
    <property type="entry name" value="D-lactate dehydrogenase, cap domain, subdomain 2"/>
    <property type="match status" value="1"/>
</dbReference>
<dbReference type="GO" id="GO:0022904">
    <property type="term" value="P:respiratory electron transport chain"/>
    <property type="evidence" value="ECO:0007669"/>
    <property type="project" value="InterPro"/>
</dbReference>
<evidence type="ECO:0000313" key="8">
    <source>
        <dbReference type="EMBL" id="KRN45742.1"/>
    </source>
</evidence>
<dbReference type="InterPro" id="IPR016169">
    <property type="entry name" value="FAD-bd_PCMH_sub2"/>
</dbReference>
<keyword evidence="5" id="KW-1003">Cell membrane</keyword>
<dbReference type="NCBIfam" id="NF008387">
    <property type="entry name" value="PRK11183.1"/>
    <property type="match status" value="1"/>
</dbReference>
<dbReference type="InterPro" id="IPR016164">
    <property type="entry name" value="FAD-linked_Oxase-like_C"/>
</dbReference>
<feature type="domain" description="FAD-binding PCMH-type" evidence="7">
    <location>
        <begin position="35"/>
        <end position="205"/>
    </location>
</feature>
<dbReference type="SUPFAM" id="SSF56176">
    <property type="entry name" value="FAD-binding/transporter-associated domain-like"/>
    <property type="match status" value="1"/>
</dbReference>
<accession>A0A0R2GZP7</accession>
<dbReference type="InterPro" id="IPR016173">
    <property type="entry name" value="D-lactate_DH_C-sub2"/>
</dbReference>
<feature type="binding site" evidence="5 6">
    <location>
        <begin position="77"/>
        <end position="78"/>
    </location>
    <ligand>
        <name>FAD</name>
        <dbReference type="ChEBI" id="CHEBI:57692"/>
    </ligand>
</feature>
<gene>
    <name evidence="5" type="primary">dld</name>
    <name evidence="8" type="ORF">IV50_GL001469</name>
</gene>
<comment type="catalytic activity">
    <reaction evidence="5">
        <text>(R)-lactate + a quinone = a quinol + pyruvate</text>
        <dbReference type="Rhea" id="RHEA:51468"/>
        <dbReference type="ChEBI" id="CHEBI:15361"/>
        <dbReference type="ChEBI" id="CHEBI:16004"/>
        <dbReference type="ChEBI" id="CHEBI:24646"/>
        <dbReference type="ChEBI" id="CHEBI:132124"/>
        <dbReference type="EC" id="1.1.5.12"/>
    </reaction>
</comment>
<dbReference type="InterPro" id="IPR051264">
    <property type="entry name" value="FAD-oxidored/transferase_4"/>
</dbReference>
<feature type="binding site" evidence="5 6">
    <location>
        <position position="152"/>
    </location>
    <ligand>
        <name>FAD</name>
        <dbReference type="ChEBI" id="CHEBI:57692"/>
    </ligand>
</feature>
<sequence>MNMSVVEELTEIVGKHNVITSKERSRPYREGYRSGKGDALAVVKPADLMELWHVLEVLHKNNIIILMQAANTGLTEGSIPASGYDRDIVVVNGMRIKGLQLINNNEQVLAFPGTTLHKLEETLDDVDREPHSVIGSSNIGATVVGGVNNNSGGALIQRGPAYTELALYAQIDENDELHLVNHLGIDLGDTPEEIITNLENRNFDINNVERDDNHVAHMRDYEARVRDVDVSEPTRYNANPKELYEVSGAAGKLATFAVRMDTYPKADASQVFYIGTNDPDVLEKMRRHIMTEFKHLPVSGEYMHREAYDLAKKYGKDSLVVIDTLGTDALPYLFNMRATAERILDHIPTFKPYFPDRMLQTMSHAIPNQLPKRMEQYRDRYQHYLQLKMEGDGIDEARAYLKEFFKTEEGDYFECTPHEAKVAATHRYVTASVAIRLEEVFQDDNLEILPIDVALPRNEFNWFEHLPKELEDKIQYKLYYGHFLDHVMHQDYVLKKGVDAHEVKEEMLKIFDERGAIYPAEHNVGHMYKAAPALVEHYHKNDPTNSFNPGIGKTSTLKYYGNY</sequence>
<dbReference type="PATRIC" id="fig|1629.5.peg.1482"/>
<keyword evidence="9" id="KW-1185">Reference proteome</keyword>
<dbReference type="InterPro" id="IPR012256">
    <property type="entry name" value="D_lactate_DH"/>
</dbReference>
<keyword evidence="3 5" id="KW-0274">FAD</keyword>
<evidence type="ECO:0000256" key="6">
    <source>
        <dbReference type="PIRSR" id="PIRSR000101-1"/>
    </source>
</evidence>
<dbReference type="HAMAP" id="MF_02092">
    <property type="entry name" value="DLDH_Dld"/>
    <property type="match status" value="1"/>
</dbReference>
<feature type="binding site" evidence="5 6">
    <location>
        <begin position="69"/>
        <end position="73"/>
    </location>
    <ligand>
        <name>FAD</name>
        <dbReference type="ChEBI" id="CHEBI:57692"/>
    </ligand>
</feature>
<keyword evidence="5" id="KW-0472">Membrane</keyword>
<dbReference type="PANTHER" id="PTHR43716:SF1">
    <property type="entry name" value="D-2-HYDROXYGLUTARATE DEHYDROGENASE, MITOCHONDRIAL"/>
    <property type="match status" value="1"/>
</dbReference>
<name>A0A0R2GZP7_WEIVI</name>
<dbReference type="GO" id="GO:0071949">
    <property type="term" value="F:FAD binding"/>
    <property type="evidence" value="ECO:0007669"/>
    <property type="project" value="InterPro"/>
</dbReference>
<dbReference type="Gene3D" id="3.30.43.10">
    <property type="entry name" value="Uridine Diphospho-n-acetylenolpyruvylglucosamine Reductase, domain 2"/>
    <property type="match status" value="1"/>
</dbReference>
<organism evidence="8 9">
    <name type="scientific">Weissella viridescens</name>
    <name type="common">Lactobacillus viridescens</name>
    <dbReference type="NCBI Taxonomy" id="1629"/>
    <lineage>
        <taxon>Bacteria</taxon>
        <taxon>Bacillati</taxon>
        <taxon>Bacillota</taxon>
        <taxon>Bacilli</taxon>
        <taxon>Lactobacillales</taxon>
        <taxon>Lactobacillaceae</taxon>
        <taxon>Weissella</taxon>
    </lineage>
</organism>
<evidence type="ECO:0000256" key="2">
    <source>
        <dbReference type="ARBA" id="ARBA00022630"/>
    </source>
</evidence>
<dbReference type="PIRSF" id="PIRSF000101">
    <property type="entry name" value="D-lactate_dh"/>
    <property type="match status" value="1"/>
</dbReference>
<dbReference type="Proteomes" id="UP000051992">
    <property type="component" value="Unassembled WGS sequence"/>
</dbReference>
<dbReference type="Pfam" id="PF01565">
    <property type="entry name" value="FAD_binding_4"/>
    <property type="match status" value="1"/>
</dbReference>
<dbReference type="GO" id="GO:0102029">
    <property type="term" value="F:D-lactate dehydrogenase (quinone) activity"/>
    <property type="evidence" value="ECO:0007669"/>
    <property type="project" value="UniProtKB-EC"/>
</dbReference>
<evidence type="ECO:0000259" key="7">
    <source>
        <dbReference type="PROSITE" id="PS51387"/>
    </source>
</evidence>
<dbReference type="GO" id="GO:0006089">
    <property type="term" value="P:lactate metabolic process"/>
    <property type="evidence" value="ECO:0007669"/>
    <property type="project" value="UniProtKB-UniRule"/>
</dbReference>
<evidence type="ECO:0000256" key="5">
    <source>
        <dbReference type="HAMAP-Rule" id="MF_02092"/>
    </source>
</evidence>
<evidence type="ECO:0000256" key="1">
    <source>
        <dbReference type="ARBA" id="ARBA00001974"/>
    </source>
</evidence>